<evidence type="ECO:0000256" key="7">
    <source>
        <dbReference type="ARBA" id="ARBA00023002"/>
    </source>
</evidence>
<dbReference type="SMART" id="SM00849">
    <property type="entry name" value="Lactamase_B"/>
    <property type="match status" value="1"/>
</dbReference>
<evidence type="ECO:0000259" key="9">
    <source>
        <dbReference type="SMART" id="SM00849"/>
    </source>
</evidence>
<dbReference type="FunFam" id="3.60.15.10:FF:000013">
    <property type="entry name" value="Persulfide dioxygenase ETHE1, mitochondrial"/>
    <property type="match status" value="1"/>
</dbReference>
<keyword evidence="5" id="KW-0223">Dioxygenase</keyword>
<keyword evidence="4" id="KW-0809">Transit peptide</keyword>
<evidence type="ECO:0000256" key="6">
    <source>
        <dbReference type="ARBA" id="ARBA00022990"/>
    </source>
</evidence>
<dbReference type="InterPro" id="IPR051682">
    <property type="entry name" value="Mito_Persulfide_Diox"/>
</dbReference>
<dbReference type="GO" id="GO:0046872">
    <property type="term" value="F:metal ion binding"/>
    <property type="evidence" value="ECO:0007669"/>
    <property type="project" value="UniProtKB-KW"/>
</dbReference>
<keyword evidence="3" id="KW-0479">Metal-binding</keyword>
<dbReference type="AlphaFoldDB" id="A0A656HN08"/>
<evidence type="ECO:0000256" key="4">
    <source>
        <dbReference type="ARBA" id="ARBA00022946"/>
    </source>
</evidence>
<comment type="cofactor">
    <cofactor evidence="1">
        <name>Fe(2+)</name>
        <dbReference type="ChEBI" id="CHEBI:29033"/>
    </cofactor>
</comment>
<evidence type="ECO:0000256" key="2">
    <source>
        <dbReference type="ARBA" id="ARBA00006759"/>
    </source>
</evidence>
<evidence type="ECO:0000313" key="10">
    <source>
        <dbReference type="EMBL" id="EIJ36435.1"/>
    </source>
</evidence>
<dbReference type="Gene3D" id="3.60.15.10">
    <property type="entry name" value="Ribonuclease Z/Hydroxyacylglutathione hydrolase-like"/>
    <property type="match status" value="1"/>
</dbReference>
<comment type="similarity">
    <text evidence="2">Belongs to the metallo-beta-lactamase superfamily. Glyoxalase II family.</text>
</comment>
<keyword evidence="11" id="KW-1185">Reference proteome</keyword>
<protein>
    <submittedName>
        <fullName evidence="10">Beta-lactamase-like protein</fullName>
    </submittedName>
</protein>
<sequence length="252" mass="28060">MSMIFRQLFEADSSTYTYLIADPNTGEAILLDPVMETVERDLQVLRDMGLTLTATLETHVHADHLTGARRLQNRTQCKIAYPAMVQASCIDIGIREGEPFRVGSIELHPLFTPGHTDHHHSYLIDTPVQKMIFTGDALLIEACGRTDFQSGDAATLYNSIHNKIFSLPDETLIYPAHDYESRFVTTVAQEKARNPRLGGGKSKEEFVTIMENLDLPYPRKIDFAVPGNEQCGSCPDNVPEGLKGSCAYRDQG</sequence>
<dbReference type="CDD" id="cd07724">
    <property type="entry name" value="POD-like_MBL-fold"/>
    <property type="match status" value="1"/>
</dbReference>
<keyword evidence="7" id="KW-0560">Oxidoreductase</keyword>
<keyword evidence="6" id="KW-0007">Acetylation</keyword>
<evidence type="ECO:0000256" key="1">
    <source>
        <dbReference type="ARBA" id="ARBA00001954"/>
    </source>
</evidence>
<feature type="domain" description="Metallo-beta-lactamase" evidence="9">
    <location>
        <begin position="14"/>
        <end position="177"/>
    </location>
</feature>
<proteinExistence type="inferred from homology"/>
<dbReference type="PANTHER" id="PTHR43084:SF1">
    <property type="entry name" value="PERSULFIDE DIOXYGENASE ETHE1, MITOCHONDRIAL"/>
    <property type="match status" value="1"/>
</dbReference>
<keyword evidence="8" id="KW-0408">Iron</keyword>
<dbReference type="InterPro" id="IPR036866">
    <property type="entry name" value="RibonucZ/Hydroxyglut_hydro"/>
</dbReference>
<dbReference type="InterPro" id="IPR001279">
    <property type="entry name" value="Metallo-B-lactamas"/>
</dbReference>
<evidence type="ECO:0000313" key="11">
    <source>
        <dbReference type="Proteomes" id="UP000005317"/>
    </source>
</evidence>
<accession>A0A656HN08</accession>
<dbReference type="EMBL" id="JH651384">
    <property type="protein sequence ID" value="EIJ36435.1"/>
    <property type="molecule type" value="Genomic_DNA"/>
</dbReference>
<dbReference type="InterPro" id="IPR044528">
    <property type="entry name" value="POD-like_MBL-fold"/>
</dbReference>
<gene>
    <name evidence="10" type="ORF">Thini_3935</name>
</gene>
<evidence type="ECO:0000256" key="8">
    <source>
        <dbReference type="ARBA" id="ARBA00023004"/>
    </source>
</evidence>
<organism evidence="10 11">
    <name type="scientific">Thiothrix nivea (strain ATCC 35100 / DSM 5205 / JP2)</name>
    <dbReference type="NCBI Taxonomy" id="870187"/>
    <lineage>
        <taxon>Bacteria</taxon>
        <taxon>Pseudomonadati</taxon>
        <taxon>Pseudomonadota</taxon>
        <taxon>Gammaproteobacteria</taxon>
        <taxon>Thiotrichales</taxon>
        <taxon>Thiotrichaceae</taxon>
        <taxon>Thiothrix</taxon>
    </lineage>
</organism>
<dbReference type="Pfam" id="PF00753">
    <property type="entry name" value="Lactamase_B"/>
    <property type="match status" value="1"/>
</dbReference>
<dbReference type="GO" id="GO:0050313">
    <property type="term" value="F:sulfur dioxygenase activity"/>
    <property type="evidence" value="ECO:0007669"/>
    <property type="project" value="InterPro"/>
</dbReference>
<dbReference type="SUPFAM" id="SSF56281">
    <property type="entry name" value="Metallo-hydrolase/oxidoreductase"/>
    <property type="match status" value="1"/>
</dbReference>
<dbReference type="GO" id="GO:0070813">
    <property type="term" value="P:hydrogen sulfide metabolic process"/>
    <property type="evidence" value="ECO:0007669"/>
    <property type="project" value="TreeGrafter"/>
</dbReference>
<reference evidence="11" key="1">
    <citation type="journal article" date="2011" name="Stand. Genomic Sci.">
        <title>Genome sequence of the filamentous, gliding Thiothrix nivea neotype strain (JP2(T)).</title>
        <authorList>
            <person name="Lapidus A."/>
            <person name="Nolan M."/>
            <person name="Lucas S."/>
            <person name="Glavina Del Rio T."/>
            <person name="Tice H."/>
            <person name="Cheng J.F."/>
            <person name="Tapia R."/>
            <person name="Han C."/>
            <person name="Goodwin L."/>
            <person name="Pitluck S."/>
            <person name="Liolios K."/>
            <person name="Pagani I."/>
            <person name="Ivanova N."/>
            <person name="Huntemann M."/>
            <person name="Mavromatis K."/>
            <person name="Mikhailova N."/>
            <person name="Pati A."/>
            <person name="Chen A."/>
            <person name="Palaniappan K."/>
            <person name="Land M."/>
            <person name="Brambilla E.M."/>
            <person name="Rohde M."/>
            <person name="Abt B."/>
            <person name="Verbarg S."/>
            <person name="Goker M."/>
            <person name="Bristow J."/>
            <person name="Eisen J.A."/>
            <person name="Markowitz V."/>
            <person name="Hugenholtz P."/>
            <person name="Kyrpides N.C."/>
            <person name="Klenk H.P."/>
            <person name="Woyke T."/>
        </authorList>
    </citation>
    <scope>NUCLEOTIDE SEQUENCE [LARGE SCALE GENOMIC DNA]</scope>
    <source>
        <strain evidence="11">ATCC 35100 / DSM 5205 / JP2</strain>
    </source>
</reference>
<dbReference type="GO" id="GO:0006749">
    <property type="term" value="P:glutathione metabolic process"/>
    <property type="evidence" value="ECO:0007669"/>
    <property type="project" value="InterPro"/>
</dbReference>
<dbReference type="PANTHER" id="PTHR43084">
    <property type="entry name" value="PERSULFIDE DIOXYGENASE ETHE1"/>
    <property type="match status" value="1"/>
</dbReference>
<dbReference type="Proteomes" id="UP000005317">
    <property type="component" value="Unassembled WGS sequence"/>
</dbReference>
<evidence type="ECO:0000256" key="3">
    <source>
        <dbReference type="ARBA" id="ARBA00022723"/>
    </source>
</evidence>
<dbReference type="RefSeq" id="WP_002710308.1">
    <property type="nucleotide sequence ID" value="NZ_JH651384.1"/>
</dbReference>
<evidence type="ECO:0000256" key="5">
    <source>
        <dbReference type="ARBA" id="ARBA00022964"/>
    </source>
</evidence>
<name>A0A656HN08_THINJ</name>